<protein>
    <submittedName>
        <fullName evidence="3">Uncharacterized protein</fullName>
    </submittedName>
</protein>
<organism evidence="3 4">
    <name type="scientific">Chenopodium quinoa</name>
    <name type="common">Quinoa</name>
    <dbReference type="NCBI Taxonomy" id="63459"/>
    <lineage>
        <taxon>Eukaryota</taxon>
        <taxon>Viridiplantae</taxon>
        <taxon>Streptophyta</taxon>
        <taxon>Embryophyta</taxon>
        <taxon>Tracheophyta</taxon>
        <taxon>Spermatophyta</taxon>
        <taxon>Magnoliopsida</taxon>
        <taxon>eudicotyledons</taxon>
        <taxon>Gunneridae</taxon>
        <taxon>Pentapetalae</taxon>
        <taxon>Caryophyllales</taxon>
        <taxon>Chenopodiaceae</taxon>
        <taxon>Chenopodioideae</taxon>
        <taxon>Atripliceae</taxon>
        <taxon>Chenopodium</taxon>
    </lineage>
</organism>
<feature type="region of interest" description="Disordered" evidence="2">
    <location>
        <begin position="98"/>
        <end position="130"/>
    </location>
</feature>
<evidence type="ECO:0000256" key="1">
    <source>
        <dbReference type="SAM" id="Coils"/>
    </source>
</evidence>
<proteinExistence type="predicted"/>
<feature type="region of interest" description="Disordered" evidence="2">
    <location>
        <begin position="204"/>
        <end position="233"/>
    </location>
</feature>
<dbReference type="AlphaFoldDB" id="A0A803MX98"/>
<gene>
    <name evidence="3" type="primary">LOC110694998</name>
</gene>
<keyword evidence="4" id="KW-1185">Reference proteome</keyword>
<evidence type="ECO:0000313" key="3">
    <source>
        <dbReference type="EnsemblPlants" id="AUR62036828-RA:cds"/>
    </source>
</evidence>
<sequence>MGRKPRASKAGLIYQRLFNLDALPDKPLPENFQPTSAPKSVPEGQTITAEGTHLSDTSRIFKRRLNSPTAMIRRSPRIQSTCGNQAIQPIIEEIIISGSPNNDGPMLHEDNKFTEEASDETGRSSKKDDAGAAEVKYKAMYISSQKKIEALMEENKQLSNALELANGKIHLHEKQSNAYSEVMAIIGSLSRVNENLAARVNLGASDDNEISGERTSKKKKKNDMCNNGLTEDL</sequence>
<dbReference type="GeneID" id="110694998"/>
<name>A0A803MX98_CHEQI</name>
<dbReference type="KEGG" id="cqi:110694998"/>
<dbReference type="RefSeq" id="XP_021727882.1">
    <property type="nucleotide sequence ID" value="XM_021872190.1"/>
</dbReference>
<feature type="compositionally biased region" description="Basic and acidic residues" evidence="2">
    <location>
        <begin position="106"/>
        <end position="130"/>
    </location>
</feature>
<dbReference type="PANTHER" id="PTHR38936:SF1">
    <property type="entry name" value="DUF641 DOMAIN-CONTAINING PROTEIN"/>
    <property type="match status" value="1"/>
</dbReference>
<dbReference type="EnsemblPlants" id="AUR62036828-RA">
    <property type="protein sequence ID" value="AUR62036828-RA:cds"/>
    <property type="gene ID" value="AUR62036828"/>
</dbReference>
<dbReference type="Proteomes" id="UP000596660">
    <property type="component" value="Unplaced"/>
</dbReference>
<keyword evidence="1" id="KW-0175">Coiled coil</keyword>
<dbReference type="PANTHER" id="PTHR38936">
    <property type="entry name" value="TITIN-LIKE ISOFORM X2"/>
    <property type="match status" value="1"/>
</dbReference>
<feature type="coiled-coil region" evidence="1">
    <location>
        <begin position="141"/>
        <end position="175"/>
    </location>
</feature>
<reference evidence="3" key="2">
    <citation type="submission" date="2021-03" db="UniProtKB">
        <authorList>
            <consortium name="EnsemblPlants"/>
        </authorList>
    </citation>
    <scope>IDENTIFICATION</scope>
</reference>
<accession>A0A803MX98</accession>
<dbReference type="Gramene" id="AUR62036828-RA">
    <property type="protein sequence ID" value="AUR62036828-RA:cds"/>
    <property type="gene ID" value="AUR62036828"/>
</dbReference>
<feature type="compositionally biased region" description="Polar residues" evidence="2">
    <location>
        <begin position="224"/>
        <end position="233"/>
    </location>
</feature>
<evidence type="ECO:0000256" key="2">
    <source>
        <dbReference type="SAM" id="MobiDB-lite"/>
    </source>
</evidence>
<evidence type="ECO:0000313" key="4">
    <source>
        <dbReference type="Proteomes" id="UP000596660"/>
    </source>
</evidence>
<reference evidence="3" key="1">
    <citation type="journal article" date="2017" name="Nature">
        <title>The genome of Chenopodium quinoa.</title>
        <authorList>
            <person name="Jarvis D.E."/>
            <person name="Ho Y.S."/>
            <person name="Lightfoot D.J."/>
            <person name="Schmoeckel S.M."/>
            <person name="Li B."/>
            <person name="Borm T.J.A."/>
            <person name="Ohyanagi H."/>
            <person name="Mineta K."/>
            <person name="Michell C.T."/>
            <person name="Saber N."/>
            <person name="Kharbatia N.M."/>
            <person name="Rupper R.R."/>
            <person name="Sharp A.R."/>
            <person name="Dally N."/>
            <person name="Boughton B.A."/>
            <person name="Woo Y.H."/>
            <person name="Gao G."/>
            <person name="Schijlen E.G.W.M."/>
            <person name="Guo X."/>
            <person name="Momin A.A."/>
            <person name="Negrao S."/>
            <person name="Al-Babili S."/>
            <person name="Gehring C."/>
            <person name="Roessner U."/>
            <person name="Jung C."/>
            <person name="Murphy K."/>
            <person name="Arold S.T."/>
            <person name="Gojobori T."/>
            <person name="van der Linden C.G."/>
            <person name="van Loo E.N."/>
            <person name="Jellen E.N."/>
            <person name="Maughan P.J."/>
            <person name="Tester M."/>
        </authorList>
    </citation>
    <scope>NUCLEOTIDE SEQUENCE [LARGE SCALE GENOMIC DNA]</scope>
    <source>
        <strain evidence="3">cv. PI 614886</strain>
    </source>
</reference>
<dbReference type="OrthoDB" id="1937314at2759"/>